<dbReference type="RefSeq" id="WP_119546476.1">
    <property type="nucleotide sequence ID" value="NZ_QXIR01000009.1"/>
</dbReference>
<dbReference type="OrthoDB" id="9805924at2"/>
<dbReference type="AlphaFoldDB" id="A0A3A1R0L5"/>
<dbReference type="EMBL" id="QXIR01000009">
    <property type="protein sequence ID" value="RIW35074.1"/>
    <property type="molecule type" value="Genomic_DNA"/>
</dbReference>
<dbReference type="InterPro" id="IPR016181">
    <property type="entry name" value="Acyl_CoA_acyltransferase"/>
</dbReference>
<dbReference type="Gene3D" id="3.40.630.30">
    <property type="match status" value="1"/>
</dbReference>
<dbReference type="PROSITE" id="PS51186">
    <property type="entry name" value="GNAT"/>
    <property type="match status" value="1"/>
</dbReference>
<dbReference type="InterPro" id="IPR000182">
    <property type="entry name" value="GNAT_dom"/>
</dbReference>
<dbReference type="SUPFAM" id="SSF55729">
    <property type="entry name" value="Acyl-CoA N-acyltransferases (Nat)"/>
    <property type="match status" value="1"/>
</dbReference>
<accession>A0A3A1R0L5</accession>
<evidence type="ECO:0000313" key="3">
    <source>
        <dbReference type="Proteomes" id="UP000265801"/>
    </source>
</evidence>
<keyword evidence="3" id="KW-1185">Reference proteome</keyword>
<comment type="caution">
    <text evidence="2">The sequence shown here is derived from an EMBL/GenBank/DDBJ whole genome shotgun (WGS) entry which is preliminary data.</text>
</comment>
<organism evidence="2 3">
    <name type="scientific">Bacillus salacetis</name>
    <dbReference type="NCBI Taxonomy" id="2315464"/>
    <lineage>
        <taxon>Bacteria</taxon>
        <taxon>Bacillati</taxon>
        <taxon>Bacillota</taxon>
        <taxon>Bacilli</taxon>
        <taxon>Bacillales</taxon>
        <taxon>Bacillaceae</taxon>
        <taxon>Bacillus</taxon>
    </lineage>
</organism>
<keyword evidence="2" id="KW-0808">Transferase</keyword>
<evidence type="ECO:0000259" key="1">
    <source>
        <dbReference type="PROSITE" id="PS51186"/>
    </source>
</evidence>
<dbReference type="CDD" id="cd04301">
    <property type="entry name" value="NAT_SF"/>
    <property type="match status" value="1"/>
</dbReference>
<dbReference type="Pfam" id="PF00583">
    <property type="entry name" value="Acetyltransf_1"/>
    <property type="match status" value="1"/>
</dbReference>
<dbReference type="GO" id="GO:0016747">
    <property type="term" value="F:acyltransferase activity, transferring groups other than amino-acyl groups"/>
    <property type="evidence" value="ECO:0007669"/>
    <property type="project" value="InterPro"/>
</dbReference>
<sequence>MEFREAVTQQDWAKVYQLLIELRTDLSREGYKSLLKDMKSEGYRVFCLYDEEELVSLAGVIIRTNFYSKRHVFVYDLVTASSVRSKGYGRKLLQFVEEWGKGEGCETIGLDSGLQRKDAHRFYEVMEFSKSSYAFRKNLF</sequence>
<reference evidence="2 3" key="1">
    <citation type="submission" date="2018-09" db="EMBL/GenBank/DDBJ databases">
        <title>Bacillus saliacetes sp. nov., isolated from Thai shrimp paste (Ka-pi).</title>
        <authorList>
            <person name="Daroonpunt R."/>
            <person name="Tanasupawat S."/>
            <person name="Yiamsombut S."/>
        </authorList>
    </citation>
    <scope>NUCLEOTIDE SEQUENCE [LARGE SCALE GENOMIC DNA]</scope>
    <source>
        <strain evidence="2 3">SKP7-4</strain>
    </source>
</reference>
<evidence type="ECO:0000313" key="2">
    <source>
        <dbReference type="EMBL" id="RIW35074.1"/>
    </source>
</evidence>
<dbReference type="Proteomes" id="UP000265801">
    <property type="component" value="Unassembled WGS sequence"/>
</dbReference>
<name>A0A3A1R0L5_9BACI</name>
<protein>
    <submittedName>
        <fullName evidence="2">GNAT family N-acetyltransferase</fullName>
    </submittedName>
</protein>
<gene>
    <name evidence="2" type="ORF">D3H55_08475</name>
</gene>
<feature type="domain" description="N-acetyltransferase" evidence="1">
    <location>
        <begin position="1"/>
        <end position="140"/>
    </location>
</feature>
<proteinExistence type="predicted"/>